<organism evidence="2 3">
    <name type="scientific">Alkaliphilus oremlandii (strain OhILAs)</name>
    <name type="common">Clostridium oremlandii (strain OhILAs)</name>
    <dbReference type="NCBI Taxonomy" id="350688"/>
    <lineage>
        <taxon>Bacteria</taxon>
        <taxon>Bacillati</taxon>
        <taxon>Bacillota</taxon>
        <taxon>Clostridia</taxon>
        <taxon>Peptostreptococcales</taxon>
        <taxon>Natronincolaceae</taxon>
        <taxon>Alkaliphilus</taxon>
    </lineage>
</organism>
<dbReference type="HOGENOM" id="CLU_1227818_0_0_9"/>
<dbReference type="Pfam" id="PF08955">
    <property type="entry name" value="BofC_C"/>
    <property type="match status" value="1"/>
</dbReference>
<dbReference type="AlphaFoldDB" id="A8MHI7"/>
<evidence type="ECO:0000313" key="3">
    <source>
        <dbReference type="Proteomes" id="UP000000269"/>
    </source>
</evidence>
<dbReference type="eggNOG" id="ENOG5032RHA">
    <property type="taxonomic scope" value="Bacteria"/>
</dbReference>
<evidence type="ECO:0000313" key="2">
    <source>
        <dbReference type="EMBL" id="ABW19269.1"/>
    </source>
</evidence>
<evidence type="ECO:0000259" key="1">
    <source>
        <dbReference type="Pfam" id="PF08955"/>
    </source>
</evidence>
<dbReference type="InterPro" id="IPR015050">
    <property type="entry name" value="BofC_C"/>
</dbReference>
<dbReference type="OrthoDB" id="2082016at2"/>
<dbReference type="KEGG" id="aoe:Clos_1729"/>
<feature type="domain" description="Bypass of forespore C C-terminal" evidence="1">
    <location>
        <begin position="155"/>
        <end position="212"/>
    </location>
</feature>
<name>A8MHI7_ALKOO</name>
<gene>
    <name evidence="2" type="ordered locus">Clos_1729</name>
</gene>
<reference evidence="3" key="1">
    <citation type="submission" date="2007-10" db="EMBL/GenBank/DDBJ databases">
        <title>Complete genome of Alkaliphilus oremlandii OhILAs.</title>
        <authorList>
            <person name="Copeland A."/>
            <person name="Lucas S."/>
            <person name="Lapidus A."/>
            <person name="Barry K."/>
            <person name="Detter J.C."/>
            <person name="Glavina del Rio T."/>
            <person name="Hammon N."/>
            <person name="Israni S."/>
            <person name="Dalin E."/>
            <person name="Tice H."/>
            <person name="Pitluck S."/>
            <person name="Chain P."/>
            <person name="Malfatti S."/>
            <person name="Shin M."/>
            <person name="Vergez L."/>
            <person name="Schmutz J."/>
            <person name="Larimer F."/>
            <person name="Land M."/>
            <person name="Hauser L."/>
            <person name="Kyrpides N."/>
            <person name="Mikhailova N."/>
            <person name="Stolz J.F."/>
            <person name="Dawson A."/>
            <person name="Fisher E."/>
            <person name="Crable B."/>
            <person name="Perera E."/>
            <person name="Lisak J."/>
            <person name="Ranganathan M."/>
            <person name="Basu P."/>
            <person name="Richardson P."/>
        </authorList>
    </citation>
    <scope>NUCLEOTIDE SEQUENCE [LARGE SCALE GENOMIC DNA]</scope>
    <source>
        <strain evidence="3">OhILAs</strain>
    </source>
</reference>
<keyword evidence="3" id="KW-1185">Reference proteome</keyword>
<dbReference type="Proteomes" id="UP000000269">
    <property type="component" value="Chromosome"/>
</dbReference>
<dbReference type="STRING" id="350688.Clos_1729"/>
<accession>A8MHI7</accession>
<proteinExistence type="predicted"/>
<protein>
    <recommendedName>
        <fullName evidence="1">Bypass of forespore C C-terminal domain-containing protein</fullName>
    </recommendedName>
</protein>
<dbReference type="EMBL" id="CP000853">
    <property type="protein sequence ID" value="ABW19269.1"/>
    <property type="molecule type" value="Genomic_DNA"/>
</dbReference>
<dbReference type="RefSeq" id="WP_012159581.1">
    <property type="nucleotide sequence ID" value="NC_009922.1"/>
</dbReference>
<sequence length="213" mass="24593">MRRKNKPSFILGVVIVALLFGSIGFGIGYYRYSSEIARQKQERRKEQDMLNALIKSQQESLNQFNNSSEAPVASHEDTLSRETKLVYKTIYTQCQDSTEDTVFPTSDLVGLNEKGLKEYLKKNKPNWEIEHFSKESITIVKRENKLCPDHYLVSVHNGYISIYQYDENGEKKLVEQTDVSVKSLPVVDQEKLQRGIILKTLEDVYQLLEDFSS</sequence>